<evidence type="ECO:0000313" key="5">
    <source>
        <dbReference type="EMBL" id="ARE21531.1"/>
    </source>
</evidence>
<evidence type="ECO:0000313" key="4">
    <source>
        <dbReference type="EMBL" id="ARE14119.1"/>
    </source>
</evidence>
<dbReference type="EMBL" id="CP015904">
    <property type="protein sequence ID" value="ARE14119.1"/>
    <property type="molecule type" value="Genomic_DNA"/>
</dbReference>
<dbReference type="Proteomes" id="UP000192067">
    <property type="component" value="Chromosome"/>
</dbReference>
<reference evidence="5" key="5">
    <citation type="submission" date="2023-07" db="EMBL/GenBank/DDBJ databases">
        <authorList>
            <person name="McDonnell B."/>
        </authorList>
    </citation>
    <scope>NUCLEOTIDE SEQUENCE</scope>
    <source>
        <strain evidence="5">UC06</strain>
    </source>
</reference>
<gene>
    <name evidence="6" type="ORF">JCM5805K_2334</name>
    <name evidence="5" type="ORF">LLUC06_1989</name>
    <name evidence="4" type="ORF">LLUC11_1792</name>
    <name evidence="7" type="ORF">LMG9449_0418</name>
</gene>
<evidence type="ECO:0000256" key="2">
    <source>
        <dbReference type="ARBA" id="ARBA00023315"/>
    </source>
</evidence>
<evidence type="ECO:0000259" key="3">
    <source>
        <dbReference type="PROSITE" id="PS51186"/>
    </source>
</evidence>
<dbReference type="Gene3D" id="3.40.630.30">
    <property type="match status" value="1"/>
</dbReference>
<dbReference type="AlphaFoldDB" id="A0A0A7T380"/>
<dbReference type="Proteomes" id="UP000031847">
    <property type="component" value="Unassembled WGS sequence"/>
</dbReference>
<dbReference type="CDD" id="cd04301">
    <property type="entry name" value="NAT_SF"/>
    <property type="match status" value="1"/>
</dbReference>
<evidence type="ECO:0000313" key="7">
    <source>
        <dbReference type="EMBL" id="KSU21631.1"/>
    </source>
</evidence>
<name>A0A0A7T380_LACLL</name>
<dbReference type="PATRIC" id="fig|1360.100.peg.685"/>
<dbReference type="PANTHER" id="PTHR43877:SF2">
    <property type="entry name" value="AMINOALKYLPHOSPHONATE N-ACETYLTRANSFERASE-RELATED"/>
    <property type="match status" value="1"/>
</dbReference>
<dbReference type="GO" id="GO:0016747">
    <property type="term" value="F:acyltransferase activity, transferring groups other than amino-acyl groups"/>
    <property type="evidence" value="ECO:0007669"/>
    <property type="project" value="InterPro"/>
</dbReference>
<proteinExistence type="predicted"/>
<evidence type="ECO:0000313" key="8">
    <source>
        <dbReference type="Proteomes" id="UP000031847"/>
    </source>
</evidence>
<dbReference type="Proteomes" id="UP000192095">
    <property type="component" value="Chromosome"/>
</dbReference>
<evidence type="ECO:0000256" key="1">
    <source>
        <dbReference type="ARBA" id="ARBA00022679"/>
    </source>
</evidence>
<sequence>MEIRVTRDTMSDIYFDALRIRNQVFVKEQGVPYELEVGNALEEASSVHFVLYDDGLAKGTVRLLADLDEKKALIQRMAILKEARGHGYATLLINRLIEFAKESKLNKLELHAQLSAKGLYSKHGFNEVGQIFEEAGIQHIQMERTDFGN</sequence>
<reference evidence="10 11" key="3">
    <citation type="journal article" date="2017" name="BMC Genomics">
        <title>Comparative and functional genomics of the Lactococcus lactis taxon; insights into evolution and niche adaptation.</title>
        <authorList>
            <person name="Kelleher P."/>
            <person name="Bottacini F."/>
            <person name="Mahony J."/>
            <person name="Kilcawley K.N."/>
            <person name="van Sinderen D."/>
        </authorList>
    </citation>
    <scope>NUCLEOTIDE SEQUENCE [LARGE SCALE GENOMIC DNA]</scope>
    <source>
        <strain evidence="5 11">UC06</strain>
        <strain evidence="4 10">UC11</strain>
    </source>
</reference>
<reference evidence="6 8" key="1">
    <citation type="submission" date="2015-01" db="EMBL/GenBank/DDBJ databases">
        <title>Lactococcus lactis subsp.lactis JCM 5805 whole genome shotgun sequence.</title>
        <authorList>
            <person name="Fujii T."/>
            <person name="Tomita Y."/>
            <person name="Ikushima S."/>
            <person name="Fujiwara D."/>
        </authorList>
    </citation>
    <scope>NUCLEOTIDE SEQUENCE [LARGE SCALE GENOMIC DNA]</scope>
    <source>
        <strain evidence="6 8">JCM 5805</strain>
    </source>
</reference>
<reference evidence="7" key="4">
    <citation type="journal article" date="2017" name="Genome Announc.">
        <title>Draft Genome Sequences of 24 Lactococcus lactis Strains.</title>
        <authorList>
            <person name="Backus L."/>
            <person name="Wels M."/>
            <person name="Boekhorst J."/>
            <person name="Dijkstra A.R."/>
            <person name="Beerthuyzen M."/>
            <person name="Kelly W.J."/>
            <person name="Siezen R.J."/>
            <person name="van Hijum S.A."/>
            <person name="Bachmann H."/>
        </authorList>
    </citation>
    <scope>NUCLEOTIDE SEQUENCE</scope>
    <source>
        <strain evidence="7">LMG9447</strain>
    </source>
</reference>
<dbReference type="PANTHER" id="PTHR43877">
    <property type="entry name" value="AMINOALKYLPHOSPHONATE N-ACETYLTRANSFERASE-RELATED-RELATED"/>
    <property type="match status" value="1"/>
</dbReference>
<dbReference type="InterPro" id="IPR000182">
    <property type="entry name" value="GNAT_dom"/>
</dbReference>
<reference evidence="9" key="2">
    <citation type="submission" date="2015-10" db="EMBL/GenBank/DDBJ databases">
        <title>Draft Genome Sequences of 11 Lactococcus lactis subspecies cremoris strains.</title>
        <authorList>
            <person name="Wels M."/>
            <person name="Backus L."/>
            <person name="Boekhorst J."/>
            <person name="Dijkstra A."/>
            <person name="Beerthuizen M."/>
            <person name="Kelly W."/>
            <person name="Siezen R."/>
            <person name="Bachmann H."/>
            <person name="Van Hijum S."/>
        </authorList>
    </citation>
    <scope>NUCLEOTIDE SEQUENCE [LARGE SCALE GENOMIC DNA]</scope>
    <source>
        <strain evidence="9">LMG9449</strain>
    </source>
</reference>
<keyword evidence="1 6" id="KW-0808">Transferase</keyword>
<dbReference type="SUPFAM" id="SSF55729">
    <property type="entry name" value="Acyl-CoA N-acyltransferases (Nat)"/>
    <property type="match status" value="1"/>
</dbReference>
<keyword evidence="2 5" id="KW-0012">Acyltransferase</keyword>
<organism evidence="6 8">
    <name type="scientific">Lactococcus lactis subsp. lactis</name>
    <name type="common">Streptococcus lactis</name>
    <dbReference type="NCBI Taxonomy" id="1360"/>
    <lineage>
        <taxon>Bacteria</taxon>
        <taxon>Bacillati</taxon>
        <taxon>Bacillota</taxon>
        <taxon>Bacilli</taxon>
        <taxon>Lactobacillales</taxon>
        <taxon>Streptococcaceae</taxon>
        <taxon>Lactococcus</taxon>
    </lineage>
</organism>
<dbReference type="EMBL" id="CP015902">
    <property type="protein sequence ID" value="ARE21531.1"/>
    <property type="molecule type" value="Genomic_DNA"/>
</dbReference>
<evidence type="ECO:0000313" key="10">
    <source>
        <dbReference type="Proteomes" id="UP000192067"/>
    </source>
</evidence>
<dbReference type="PROSITE" id="PS51186">
    <property type="entry name" value="GNAT"/>
    <property type="match status" value="1"/>
</dbReference>
<dbReference type="EMBL" id="LKLS01000038">
    <property type="protein sequence ID" value="KSU21631.1"/>
    <property type="molecule type" value="Genomic_DNA"/>
</dbReference>
<accession>A0A0A7T380</accession>
<protein>
    <submittedName>
        <fullName evidence="4">Acetyltransferase GNAT family</fullName>
    </submittedName>
    <submittedName>
        <fullName evidence="5">GNAT family N-acetyltransferase</fullName>
        <ecNumber evidence="5">2.3.1.-</ecNumber>
    </submittedName>
    <submittedName>
        <fullName evidence="6">Histone acetyltransferase HPA2 and related acetyltransferases</fullName>
    </submittedName>
</protein>
<dbReference type="Pfam" id="PF13673">
    <property type="entry name" value="Acetyltransf_10"/>
    <property type="match status" value="1"/>
</dbReference>
<dbReference type="RefSeq" id="WP_025017176.1">
    <property type="nucleotide sequence ID" value="NZ_BAABQR010000012.1"/>
</dbReference>
<evidence type="ECO:0000313" key="11">
    <source>
        <dbReference type="Proteomes" id="UP000192095"/>
    </source>
</evidence>
<dbReference type="EMBL" id="BBSI01000036">
    <property type="protein sequence ID" value="GAM81214.1"/>
    <property type="molecule type" value="Genomic_DNA"/>
</dbReference>
<evidence type="ECO:0000313" key="6">
    <source>
        <dbReference type="EMBL" id="GAM81214.1"/>
    </source>
</evidence>
<dbReference type="InterPro" id="IPR016181">
    <property type="entry name" value="Acyl_CoA_acyltransferase"/>
</dbReference>
<evidence type="ECO:0000313" key="9">
    <source>
        <dbReference type="Proteomes" id="UP000053612"/>
    </source>
</evidence>
<dbReference type="InterPro" id="IPR050832">
    <property type="entry name" value="Bact_Acetyltransf"/>
</dbReference>
<feature type="domain" description="N-acetyltransferase" evidence="3">
    <location>
        <begin position="1"/>
        <end position="147"/>
    </location>
</feature>
<dbReference type="EC" id="2.3.1.-" evidence="5"/>
<dbReference type="Proteomes" id="UP000053612">
    <property type="component" value="Unassembled WGS sequence"/>
</dbReference>